<comment type="caution">
    <text evidence="1">The sequence shown here is derived from an EMBL/GenBank/DDBJ whole genome shotgun (WGS) entry which is preliminary data.</text>
</comment>
<reference evidence="1" key="1">
    <citation type="submission" date="2024-04" db="EMBL/GenBank/DDBJ databases">
        <authorList>
            <consortium name="Molecular Ecology Group"/>
        </authorList>
    </citation>
    <scope>NUCLEOTIDE SEQUENCE</scope>
</reference>
<accession>A0AAV2MXJ1</accession>
<name>A0AAV2MXJ1_9HYME</name>
<protein>
    <submittedName>
        <fullName evidence="1">Uncharacterized protein</fullName>
    </submittedName>
</protein>
<dbReference type="EMBL" id="CAXIPU020000276">
    <property type="protein sequence ID" value="CAL1671635.1"/>
    <property type="molecule type" value="Genomic_DNA"/>
</dbReference>
<proteinExistence type="predicted"/>
<evidence type="ECO:0000313" key="2">
    <source>
        <dbReference type="Proteomes" id="UP001497644"/>
    </source>
</evidence>
<dbReference type="AlphaFoldDB" id="A0AAV2MXJ1"/>
<evidence type="ECO:0000313" key="1">
    <source>
        <dbReference type="EMBL" id="CAL1671635.1"/>
    </source>
</evidence>
<keyword evidence="2" id="KW-1185">Reference proteome</keyword>
<organism evidence="1 2">
    <name type="scientific">Lasius platythorax</name>
    <dbReference type="NCBI Taxonomy" id="488582"/>
    <lineage>
        <taxon>Eukaryota</taxon>
        <taxon>Metazoa</taxon>
        <taxon>Ecdysozoa</taxon>
        <taxon>Arthropoda</taxon>
        <taxon>Hexapoda</taxon>
        <taxon>Insecta</taxon>
        <taxon>Pterygota</taxon>
        <taxon>Neoptera</taxon>
        <taxon>Endopterygota</taxon>
        <taxon>Hymenoptera</taxon>
        <taxon>Apocrita</taxon>
        <taxon>Aculeata</taxon>
        <taxon>Formicoidea</taxon>
        <taxon>Formicidae</taxon>
        <taxon>Formicinae</taxon>
        <taxon>Lasius</taxon>
        <taxon>Lasius</taxon>
    </lineage>
</organism>
<sequence length="123" mass="14493">MIIDDSYEDVSDVVVIFIDDSDEEEQLDNNIIEVLEDSDYGSDSDDECVEETHRELGRAKIVSMDQLKKMCIIYFYYETHDYFKFYTTCFFGMVDSLLRARALRRHETACFGMILGKYCNQCR</sequence>
<dbReference type="Proteomes" id="UP001497644">
    <property type="component" value="Unassembled WGS sequence"/>
</dbReference>
<gene>
    <name evidence="1" type="ORF">LPLAT_LOCUS3475</name>
</gene>